<dbReference type="AlphaFoldDB" id="A0A316UZG2"/>
<keyword evidence="3" id="KW-1185">Reference proteome</keyword>
<proteinExistence type="predicted"/>
<gene>
    <name evidence="2" type="ORF">BDZ90DRAFT_257746</name>
</gene>
<reference evidence="2 3" key="1">
    <citation type="journal article" date="2018" name="Mol. Biol. Evol.">
        <title>Broad Genomic Sampling Reveals a Smut Pathogenic Ancestry of the Fungal Clade Ustilaginomycotina.</title>
        <authorList>
            <person name="Kijpornyongpan T."/>
            <person name="Mondo S.J."/>
            <person name="Barry K."/>
            <person name="Sandor L."/>
            <person name="Lee J."/>
            <person name="Lipzen A."/>
            <person name="Pangilinan J."/>
            <person name="LaButti K."/>
            <person name="Hainaut M."/>
            <person name="Henrissat B."/>
            <person name="Grigoriev I.V."/>
            <person name="Spatafora J.W."/>
            <person name="Aime M.C."/>
        </authorList>
    </citation>
    <scope>NUCLEOTIDE SEQUENCE [LARGE SCALE GENOMIC DNA]</scope>
    <source>
        <strain evidence="2 3">MCA 5214</strain>
    </source>
</reference>
<name>A0A316UZG2_9BASI</name>
<dbReference type="RefSeq" id="XP_025365288.1">
    <property type="nucleotide sequence ID" value="XM_025507991.1"/>
</dbReference>
<dbReference type="OrthoDB" id="201213at2759"/>
<evidence type="ECO:0000313" key="2">
    <source>
        <dbReference type="EMBL" id="PWN30676.1"/>
    </source>
</evidence>
<dbReference type="EMBL" id="KZ819662">
    <property type="protein sequence ID" value="PWN30676.1"/>
    <property type="molecule type" value="Genomic_DNA"/>
</dbReference>
<protein>
    <submittedName>
        <fullName evidence="2">Uncharacterized protein</fullName>
    </submittedName>
</protein>
<dbReference type="GeneID" id="37029814"/>
<dbReference type="SUPFAM" id="SSF102462">
    <property type="entry name" value="Peptidyl-tRNA hydrolase II"/>
    <property type="match status" value="1"/>
</dbReference>
<organism evidence="2 3">
    <name type="scientific">Jaminaea rosea</name>
    <dbReference type="NCBI Taxonomy" id="1569628"/>
    <lineage>
        <taxon>Eukaryota</taxon>
        <taxon>Fungi</taxon>
        <taxon>Dikarya</taxon>
        <taxon>Basidiomycota</taxon>
        <taxon>Ustilaginomycotina</taxon>
        <taxon>Exobasidiomycetes</taxon>
        <taxon>Microstromatales</taxon>
        <taxon>Microstromatales incertae sedis</taxon>
        <taxon>Jaminaea</taxon>
    </lineage>
</organism>
<dbReference type="InterPro" id="IPR023476">
    <property type="entry name" value="Pep_tRNA_hydro_II_dom_sf"/>
</dbReference>
<feature type="region of interest" description="Disordered" evidence="1">
    <location>
        <begin position="1"/>
        <end position="32"/>
    </location>
</feature>
<accession>A0A316UZG2</accession>
<dbReference type="PANTHER" id="PTHR46194">
    <property type="entry name" value="PEPTIDYL-TRNA HYDROLASE PTRHD1-RELATED"/>
    <property type="match status" value="1"/>
</dbReference>
<dbReference type="PANTHER" id="PTHR46194:SF1">
    <property type="entry name" value="PEPTIDYL-TRNA HYDROLASE PTRHD1-RELATED"/>
    <property type="match status" value="1"/>
</dbReference>
<evidence type="ECO:0000256" key="1">
    <source>
        <dbReference type="SAM" id="MobiDB-lite"/>
    </source>
</evidence>
<evidence type="ECO:0000313" key="3">
    <source>
        <dbReference type="Proteomes" id="UP000245884"/>
    </source>
</evidence>
<dbReference type="InterPro" id="IPR042237">
    <property type="entry name" value="PTRHD1"/>
</dbReference>
<sequence length="179" mass="18939">MSAASSSSTSASAGPPSTSGEASISSNSSSSPSLIMQLILPPQLLSGPDAWPRGPLMTQAAHAAVAALVSSLPLSANAREYVGTPEALRGMHKVALKGPEKGEAGKEGLRGLSDKLKRGREEWEQRQKSGKLEDGEEEFPLHHLWIEQPEDVPTCIAVAPNRKPAALKKILNKCSLIRD</sequence>
<dbReference type="Proteomes" id="UP000245884">
    <property type="component" value="Unassembled WGS sequence"/>
</dbReference>